<dbReference type="FunFam" id="2.70.70.10:FF:000006">
    <property type="entry name" value="M23 family peptidase"/>
    <property type="match status" value="1"/>
</dbReference>
<evidence type="ECO:0000313" key="5">
    <source>
        <dbReference type="Proteomes" id="UP000324781"/>
    </source>
</evidence>
<dbReference type="InterPro" id="IPR011055">
    <property type="entry name" value="Dup_hybrid_motif"/>
</dbReference>
<accession>A0A1M6IVF6</accession>
<feature type="domain" description="M23ase beta-sheet core" evidence="3">
    <location>
        <begin position="222"/>
        <end position="316"/>
    </location>
</feature>
<dbReference type="InterPro" id="IPR050570">
    <property type="entry name" value="Cell_wall_metabolism_enzyme"/>
</dbReference>
<dbReference type="InterPro" id="IPR016047">
    <property type="entry name" value="M23ase_b-sheet_dom"/>
</dbReference>
<dbReference type="SUPFAM" id="SSF51261">
    <property type="entry name" value="Duplicated hybrid motif"/>
    <property type="match status" value="1"/>
</dbReference>
<sequence length="322" mass="35975">MKSLKGKISARRNYLSVMYIPHNKGGVKTIRINHYRTTLLTTFAFMLVALLVLTGYTLSVVKQNREMKIQHTNELNAILSEKEQLEALIAKQAKELAENAEIITTMNSVKTISEEAIDSYREQYENMVVAYIDKDLKEIGTVSRGDKKPASFKEDVAELRSLISLVESAKLSEDDVTSKIAQKEAQLNNYLDALPTYWPVNSRTTFSGFGRRFHPIYKRYIMHDGLDMAGEKGDPVYAAGAGKVSFAGWNGGYGNCIIIDHGNGFKTYYAHLSKILVKEGQRVSKAEKIGLVGSTGLSTSAHLHFEVRLNDKPTDPLSYIEP</sequence>
<dbReference type="PANTHER" id="PTHR21666">
    <property type="entry name" value="PEPTIDASE-RELATED"/>
    <property type="match status" value="1"/>
</dbReference>
<proteinExistence type="predicted"/>
<dbReference type="Gene3D" id="2.70.70.10">
    <property type="entry name" value="Glucose Permease (Domain IIA)"/>
    <property type="match status" value="1"/>
</dbReference>
<dbReference type="CDD" id="cd12797">
    <property type="entry name" value="M23_peptidase"/>
    <property type="match status" value="1"/>
</dbReference>
<dbReference type="PANTHER" id="PTHR21666:SF270">
    <property type="entry name" value="MUREIN HYDROLASE ACTIVATOR ENVC"/>
    <property type="match status" value="1"/>
</dbReference>
<feature type="coiled-coil region" evidence="1">
    <location>
        <begin position="68"/>
        <end position="95"/>
    </location>
</feature>
<organism evidence="4 5">
    <name type="scientific">Thermoclostridium caenicola</name>
    <dbReference type="NCBI Taxonomy" id="659425"/>
    <lineage>
        <taxon>Bacteria</taxon>
        <taxon>Bacillati</taxon>
        <taxon>Bacillota</taxon>
        <taxon>Clostridia</taxon>
        <taxon>Eubacteriales</taxon>
        <taxon>Oscillospiraceae</taxon>
        <taxon>Thermoclostridium</taxon>
    </lineage>
</organism>
<feature type="transmembrane region" description="Helical" evidence="2">
    <location>
        <begin position="38"/>
        <end position="58"/>
    </location>
</feature>
<dbReference type="GO" id="GO:0004222">
    <property type="term" value="F:metalloendopeptidase activity"/>
    <property type="evidence" value="ECO:0007669"/>
    <property type="project" value="TreeGrafter"/>
</dbReference>
<keyword evidence="5" id="KW-1185">Reference proteome</keyword>
<dbReference type="EMBL" id="FQZP01000048">
    <property type="protein sequence ID" value="SHJ38446.1"/>
    <property type="molecule type" value="Genomic_DNA"/>
</dbReference>
<evidence type="ECO:0000313" key="4">
    <source>
        <dbReference type="EMBL" id="SHJ38446.1"/>
    </source>
</evidence>
<reference evidence="4 5" key="1">
    <citation type="submission" date="2016-11" db="EMBL/GenBank/DDBJ databases">
        <authorList>
            <person name="Varghese N."/>
            <person name="Submissions S."/>
        </authorList>
    </citation>
    <scope>NUCLEOTIDE SEQUENCE [LARGE SCALE GENOMIC DNA]</scope>
    <source>
        <strain evidence="4 5">DSM 19027</strain>
    </source>
</reference>
<protein>
    <submittedName>
        <fullName evidence="4">Peptidase family M23</fullName>
    </submittedName>
</protein>
<gene>
    <name evidence="4" type="ORF">SAMN05444373_10487</name>
</gene>
<evidence type="ECO:0000256" key="1">
    <source>
        <dbReference type="SAM" id="Coils"/>
    </source>
</evidence>
<evidence type="ECO:0000259" key="3">
    <source>
        <dbReference type="Pfam" id="PF01551"/>
    </source>
</evidence>
<name>A0A1M6IVF6_9FIRM</name>
<dbReference type="OrthoDB" id="9809488at2"/>
<dbReference type="Proteomes" id="UP000324781">
    <property type="component" value="Unassembled WGS sequence"/>
</dbReference>
<dbReference type="AlphaFoldDB" id="A0A1M6IVF6"/>
<dbReference type="RefSeq" id="WP_149679335.1">
    <property type="nucleotide sequence ID" value="NZ_FQZP01000048.1"/>
</dbReference>
<evidence type="ECO:0000256" key="2">
    <source>
        <dbReference type="SAM" id="Phobius"/>
    </source>
</evidence>
<keyword evidence="1" id="KW-0175">Coiled coil</keyword>
<keyword evidence="2" id="KW-0472">Membrane</keyword>
<dbReference type="Pfam" id="PF01551">
    <property type="entry name" value="Peptidase_M23"/>
    <property type="match status" value="1"/>
</dbReference>
<keyword evidence="2" id="KW-1133">Transmembrane helix</keyword>
<keyword evidence="2" id="KW-0812">Transmembrane</keyword>